<feature type="transmembrane region" description="Helical" evidence="8">
    <location>
        <begin position="444"/>
        <end position="466"/>
    </location>
</feature>
<keyword evidence="3 8" id="KW-0812">Transmembrane</keyword>
<dbReference type="PANTHER" id="PTHR43791">
    <property type="entry name" value="PERMEASE-RELATED"/>
    <property type="match status" value="1"/>
</dbReference>
<feature type="transmembrane region" description="Helical" evidence="8">
    <location>
        <begin position="167"/>
        <end position="187"/>
    </location>
</feature>
<evidence type="ECO:0000259" key="9">
    <source>
        <dbReference type="PROSITE" id="PS50850"/>
    </source>
</evidence>
<comment type="subcellular location">
    <subcellularLocation>
        <location evidence="1">Membrane</location>
        <topology evidence="1">Multi-pass membrane protein</topology>
    </subcellularLocation>
</comment>
<dbReference type="Pfam" id="PF07690">
    <property type="entry name" value="MFS_1"/>
    <property type="match status" value="1"/>
</dbReference>
<feature type="transmembrane region" description="Helical" evidence="8">
    <location>
        <begin position="352"/>
        <end position="371"/>
    </location>
</feature>
<feature type="compositionally biased region" description="Low complexity" evidence="7">
    <location>
        <begin position="1"/>
        <end position="11"/>
    </location>
</feature>
<feature type="compositionally biased region" description="Basic and acidic residues" evidence="7">
    <location>
        <begin position="15"/>
        <end position="27"/>
    </location>
</feature>
<dbReference type="EMBL" id="JAEPRB010000097">
    <property type="protein sequence ID" value="KAG2221870.1"/>
    <property type="molecule type" value="Genomic_DNA"/>
</dbReference>
<dbReference type="GO" id="GO:0016020">
    <property type="term" value="C:membrane"/>
    <property type="evidence" value="ECO:0007669"/>
    <property type="project" value="UniProtKB-SubCell"/>
</dbReference>
<comment type="similarity">
    <text evidence="6">Belongs to the major facilitator superfamily. Allantoate permease family.</text>
</comment>
<evidence type="ECO:0000256" key="4">
    <source>
        <dbReference type="ARBA" id="ARBA00022989"/>
    </source>
</evidence>
<keyword evidence="5 8" id="KW-0472">Membrane</keyword>
<comment type="caution">
    <text evidence="10">The sequence shown here is derived from an EMBL/GenBank/DDBJ whole genome shotgun (WGS) entry which is preliminary data.</text>
</comment>
<protein>
    <recommendedName>
        <fullName evidence="9">Major facilitator superfamily (MFS) profile domain-containing protein</fullName>
    </recommendedName>
</protein>
<dbReference type="SUPFAM" id="SSF103473">
    <property type="entry name" value="MFS general substrate transporter"/>
    <property type="match status" value="1"/>
</dbReference>
<dbReference type="Proteomes" id="UP000646827">
    <property type="component" value="Unassembled WGS sequence"/>
</dbReference>
<dbReference type="OrthoDB" id="3639251at2759"/>
<accession>A0A8H7VIK5</accession>
<evidence type="ECO:0000256" key="6">
    <source>
        <dbReference type="ARBA" id="ARBA00037968"/>
    </source>
</evidence>
<evidence type="ECO:0000313" key="10">
    <source>
        <dbReference type="EMBL" id="KAG2221870.1"/>
    </source>
</evidence>
<dbReference type="InterPro" id="IPR036259">
    <property type="entry name" value="MFS_trans_sf"/>
</dbReference>
<feature type="transmembrane region" description="Helical" evidence="8">
    <location>
        <begin position="108"/>
        <end position="127"/>
    </location>
</feature>
<name>A0A8H7VIK5_9FUNG</name>
<evidence type="ECO:0000256" key="8">
    <source>
        <dbReference type="SAM" id="Phobius"/>
    </source>
</evidence>
<reference evidence="10 11" key="1">
    <citation type="submission" date="2020-12" db="EMBL/GenBank/DDBJ databases">
        <title>Metabolic potential, ecology and presence of endohyphal bacteria is reflected in genomic diversity of Mucoromycotina.</title>
        <authorList>
            <person name="Muszewska A."/>
            <person name="Okrasinska A."/>
            <person name="Steczkiewicz K."/>
            <person name="Drgas O."/>
            <person name="Orlowska M."/>
            <person name="Perlinska-Lenart U."/>
            <person name="Aleksandrzak-Piekarczyk T."/>
            <person name="Szatraj K."/>
            <person name="Zielenkiewicz U."/>
            <person name="Pilsyk S."/>
            <person name="Malc E."/>
            <person name="Mieczkowski P."/>
            <person name="Kruszewska J.S."/>
            <person name="Biernat P."/>
            <person name="Pawlowska J."/>
        </authorList>
    </citation>
    <scope>NUCLEOTIDE SEQUENCE [LARGE SCALE GENOMIC DNA]</scope>
    <source>
        <strain evidence="10 11">CBS 142.35</strain>
    </source>
</reference>
<feature type="transmembrane region" description="Helical" evidence="8">
    <location>
        <begin position="232"/>
        <end position="250"/>
    </location>
</feature>
<dbReference type="InterPro" id="IPR020846">
    <property type="entry name" value="MFS_dom"/>
</dbReference>
<dbReference type="AlphaFoldDB" id="A0A8H7VIK5"/>
<feature type="transmembrane region" description="Helical" evidence="8">
    <location>
        <begin position="383"/>
        <end position="404"/>
    </location>
</feature>
<dbReference type="GO" id="GO:0022857">
    <property type="term" value="F:transmembrane transporter activity"/>
    <property type="evidence" value="ECO:0007669"/>
    <property type="project" value="InterPro"/>
</dbReference>
<evidence type="ECO:0000256" key="2">
    <source>
        <dbReference type="ARBA" id="ARBA00022448"/>
    </source>
</evidence>
<sequence length="473" mass="52867">MTAATSTSTASKSRHYPEMDERKHSNDGWEGAEEESPPIMMHVINNNNNDDDHNVWIDPKQERNFIKRLDKRLLGFAMLGNLVKALDNSNLGSAFISGMEEELQLTGLQYNWMTVLFMAGYLIMQIPSNMLLSKLRPSVYLPALELIWCILTLSMACVQSVNHIYVIRVLLGLFEAGFYPGIVFLIGTWYTKRELGKRMAMLTICGSLGNGISGVIQAAMLKTMDGYLGISGWRWMFVFDACITALLAWFGRKYLPDYPYNTNWLSNKERDIALRRIGEDTGSKLHDSGLLMVPGSTSSSSPGRQSTMSSIRQLLRNKYLYLFVLGWASVHLSLGAAHVLGIMAKKLGYDAVTANLLTTPDILITMTAGLCNGFISDRIRSRYWCIVCPAILALFGLIMLSRFVQPFELLYASYICSHVGLGSITSIIMTWASETISRDNEVRALAIATMNTCASLMWLWSPLVLWPVTGELP</sequence>
<feature type="transmembrane region" description="Helical" evidence="8">
    <location>
        <begin position="139"/>
        <end position="161"/>
    </location>
</feature>
<evidence type="ECO:0000256" key="3">
    <source>
        <dbReference type="ARBA" id="ARBA00022692"/>
    </source>
</evidence>
<dbReference type="InterPro" id="IPR011701">
    <property type="entry name" value="MFS"/>
</dbReference>
<evidence type="ECO:0000256" key="5">
    <source>
        <dbReference type="ARBA" id="ARBA00023136"/>
    </source>
</evidence>
<keyword evidence="2" id="KW-0813">Transport</keyword>
<evidence type="ECO:0000313" key="11">
    <source>
        <dbReference type="Proteomes" id="UP000646827"/>
    </source>
</evidence>
<organism evidence="10 11">
    <name type="scientific">Circinella minor</name>
    <dbReference type="NCBI Taxonomy" id="1195481"/>
    <lineage>
        <taxon>Eukaryota</taxon>
        <taxon>Fungi</taxon>
        <taxon>Fungi incertae sedis</taxon>
        <taxon>Mucoromycota</taxon>
        <taxon>Mucoromycotina</taxon>
        <taxon>Mucoromycetes</taxon>
        <taxon>Mucorales</taxon>
        <taxon>Lichtheimiaceae</taxon>
        <taxon>Circinella</taxon>
    </lineage>
</organism>
<dbReference type="PROSITE" id="PS50850">
    <property type="entry name" value="MFS"/>
    <property type="match status" value="1"/>
</dbReference>
<evidence type="ECO:0000256" key="7">
    <source>
        <dbReference type="SAM" id="MobiDB-lite"/>
    </source>
</evidence>
<feature type="transmembrane region" description="Helical" evidence="8">
    <location>
        <begin position="319"/>
        <end position="340"/>
    </location>
</feature>
<feature type="transmembrane region" description="Helical" evidence="8">
    <location>
        <begin position="199"/>
        <end position="220"/>
    </location>
</feature>
<feature type="region of interest" description="Disordered" evidence="7">
    <location>
        <begin position="1"/>
        <end position="33"/>
    </location>
</feature>
<feature type="transmembrane region" description="Helical" evidence="8">
    <location>
        <begin position="73"/>
        <end position="96"/>
    </location>
</feature>
<dbReference type="Gene3D" id="1.20.1250.20">
    <property type="entry name" value="MFS general substrate transporter like domains"/>
    <property type="match status" value="2"/>
</dbReference>
<evidence type="ECO:0000256" key="1">
    <source>
        <dbReference type="ARBA" id="ARBA00004141"/>
    </source>
</evidence>
<gene>
    <name evidence="10" type="ORF">INT45_012514</name>
</gene>
<dbReference type="FunFam" id="1.20.1250.20:FF:000065">
    <property type="entry name" value="Putative MFS pantothenate transporter"/>
    <property type="match status" value="1"/>
</dbReference>
<keyword evidence="4 8" id="KW-1133">Transmembrane helix</keyword>
<keyword evidence="11" id="KW-1185">Reference proteome</keyword>
<proteinExistence type="inferred from homology"/>
<dbReference type="PANTHER" id="PTHR43791:SF64">
    <property type="entry name" value="MAJOR FACILITATOR SUPERFAMILY (MFS) PROFILE DOMAIN-CONTAINING PROTEIN"/>
    <property type="match status" value="1"/>
</dbReference>
<feature type="domain" description="Major facilitator superfamily (MFS) profile" evidence="9">
    <location>
        <begin position="73"/>
        <end position="473"/>
    </location>
</feature>
<feature type="transmembrane region" description="Helical" evidence="8">
    <location>
        <begin position="410"/>
        <end position="432"/>
    </location>
</feature>